<evidence type="ECO:0000313" key="12">
    <source>
        <dbReference type="EMBL" id="CAI4036002.1"/>
    </source>
</evidence>
<dbReference type="Gene3D" id="3.60.10.10">
    <property type="entry name" value="Endonuclease/exonuclease/phosphatase"/>
    <property type="match status" value="1"/>
</dbReference>
<dbReference type="Pfam" id="PF02383">
    <property type="entry name" value="Syja_N"/>
    <property type="match status" value="1"/>
</dbReference>
<evidence type="ECO:0000256" key="10">
    <source>
        <dbReference type="SAM" id="MobiDB-lite"/>
    </source>
</evidence>
<dbReference type="EMBL" id="OX365770">
    <property type="protein sequence ID" value="CAI4036002.1"/>
    <property type="molecule type" value="Genomic_DNA"/>
</dbReference>
<dbReference type="PANTHER" id="PTHR11200:SF257">
    <property type="entry name" value="PHOSPHOINOSITIDE 5-PHOSPHATASE"/>
    <property type="match status" value="1"/>
</dbReference>
<dbReference type="SMART" id="SM00128">
    <property type="entry name" value="IPPc"/>
    <property type="match status" value="1"/>
</dbReference>
<dbReference type="GO" id="GO:0016020">
    <property type="term" value="C:membrane"/>
    <property type="evidence" value="ECO:0007669"/>
    <property type="project" value="TreeGrafter"/>
</dbReference>
<dbReference type="Proteomes" id="UP001161438">
    <property type="component" value="Chromosome 14"/>
</dbReference>
<keyword evidence="9" id="KW-0653">Protein transport</keyword>
<dbReference type="CDD" id="cd09090">
    <property type="entry name" value="INPP5c_ScInp51p-like"/>
    <property type="match status" value="1"/>
</dbReference>
<dbReference type="GO" id="GO:0015031">
    <property type="term" value="P:protein transport"/>
    <property type="evidence" value="ECO:0007669"/>
    <property type="project" value="UniProtKB-KW"/>
</dbReference>
<dbReference type="GO" id="GO:0043813">
    <property type="term" value="F:phosphatidylinositol-3,5-bisphosphate 5-phosphatase activity"/>
    <property type="evidence" value="ECO:0007669"/>
    <property type="project" value="TreeGrafter"/>
</dbReference>
<reference evidence="12" key="1">
    <citation type="submission" date="2022-10" db="EMBL/GenBank/DDBJ databases">
        <authorList>
            <person name="Byrne P K."/>
        </authorList>
    </citation>
    <scope>NUCLEOTIDE SEQUENCE</scope>
    <source>
        <strain evidence="12">IFO1815</strain>
    </source>
</reference>
<comment type="similarity">
    <text evidence="2">Belongs to the synaptojanin family.</text>
</comment>
<gene>
    <name evidence="12" type="primary">SMKI14G2140</name>
    <name evidence="12" type="ORF">SMKI_14G2140</name>
</gene>
<feature type="region of interest" description="Disordered" evidence="10">
    <location>
        <begin position="129"/>
        <end position="157"/>
    </location>
</feature>
<evidence type="ECO:0000256" key="3">
    <source>
        <dbReference type="ARBA" id="ARBA00009678"/>
    </source>
</evidence>
<evidence type="ECO:0000256" key="9">
    <source>
        <dbReference type="ARBA" id="ARBA00022927"/>
    </source>
</evidence>
<name>A0AA35NDX2_SACMI</name>
<sequence length="1187" mass="134571">MKILLSKQQTRKIAIVSETHGLVFRPIDNKTSRRSTCAVELVPKTDLNGRGFKKLSRHEIYGFIGLIEIEGLIFIATITEKSKVAQPIPNKTVNKIYAVDFFCLNNSKWDFMDIDSAGYPILTNDGDFTSSSRPSISTRSSRASLHSSSSRSLNAQDQVSKHPCHELKKLLSNGSFYYSTDFDLTCTLQKRGFTEHSLSFDNFDREFMWNSFLMDEIITYRDRLDIPTKELLDEQGFLTTVIRGFAETIFSYINKLKVGLTIISRQSWKRAGTRFNARGIDDEGHVANFVETEMIMYSSQYCYAFTQIRGSIPIFWEQDTSLISPKIQITRSVEATQPTFDEHFMRLSKKYGPVHIINLLSTKSSEIQLSRRYKEHLNNSNKMEIGRDVFLTDFDFHRETSQDGFAAASRIIPKIRNTILAAGYFSYDVKEQRLISEQDGVFRTNCLDCLDRTNLIQQTISLNVFKLFLEDFRLIKPKSFIDDNEFVQKENVLWADHGDQLSQIYTGTNALKSSYSRKGKMSLSGALSDATKSVSRMYINNFVDKGKQLNIDTLLGKLPHQQVVELYDPICEYVNERLSESEDEFTTHSSINLLVGTFNVNGNSRKADLSEWLFPIGDKFKPDVVVLGLQEVIELTAGSILNADYTKSSFWETMVTDCLNQYEEKYLLLRVEQMSSLLILFFVRSDKAHNVKQVGGSSKKTGFGGITGNKGAVAIRFDYGATSFCFVNTHLSAGASNIDERRHDYNNIYRNITFPRSKTIPHHDSLFWLGDLNYRITLTNEEVRRELRAQKDDYVGRLLQYDQLTQEINEGVVFQGFKEPTLQFRPTYKYDYGTDNYDTSEKARTPSWTDRIIYNGENLHPLAYSDAPLKISDHKPVYAAYRANVKFINENKKLDLVEKLYTEYKNANPEKLAKNLEEHSHSKPENRKENTPLDVTVQSAGITLIDLDDTSSYVPPPLPASRSQSSIIGYGESCTDVPLDKSKHNVLPPPPPTPRHSKETSPKPSALLKDTPITSVSPYKSENTLIDLKRHITPKPLPSAPAMSRPVSSQKTPISLQDHTDTVNIKRNISPPCTPIRRKSSATLNETSVSTENSRLCSIVTTTKDTAVSPKAPTKSKKPPIAKKPEHLSAVGSKLNTTQKDSMKVTLSDPNFDELLLSRKKVTPKVPAKKPELEKLGMDSWKVRNPI</sequence>
<keyword evidence="13" id="KW-1185">Reference proteome</keyword>
<keyword evidence="6" id="KW-0963">Cytoplasm</keyword>
<dbReference type="GO" id="GO:0046856">
    <property type="term" value="P:phosphatidylinositol dephosphorylation"/>
    <property type="evidence" value="ECO:0007669"/>
    <property type="project" value="InterPro"/>
</dbReference>
<evidence type="ECO:0000256" key="5">
    <source>
        <dbReference type="ARBA" id="ARBA00022448"/>
    </source>
</evidence>
<feature type="domain" description="SAC" evidence="11">
    <location>
        <begin position="167"/>
        <end position="507"/>
    </location>
</feature>
<feature type="compositionally biased region" description="Polar residues" evidence="10">
    <location>
        <begin position="1081"/>
        <end position="1092"/>
    </location>
</feature>
<feature type="region of interest" description="Disordered" evidence="10">
    <location>
        <begin position="1059"/>
        <end position="1092"/>
    </location>
</feature>
<feature type="region of interest" description="Disordered" evidence="10">
    <location>
        <begin position="951"/>
        <end position="1018"/>
    </location>
</feature>
<comment type="subcellular location">
    <subcellularLocation>
        <location evidence="1">Cytoplasm</location>
    </subcellularLocation>
</comment>
<dbReference type="PANTHER" id="PTHR11200">
    <property type="entry name" value="INOSITOL 5-PHOSPHATASE"/>
    <property type="match status" value="1"/>
</dbReference>
<evidence type="ECO:0000313" key="13">
    <source>
        <dbReference type="Proteomes" id="UP001161438"/>
    </source>
</evidence>
<dbReference type="InterPro" id="IPR002013">
    <property type="entry name" value="SAC_dom"/>
</dbReference>
<dbReference type="FunFam" id="3.60.10.10:FF:000029">
    <property type="entry name" value="Inositol polyphosphate 5-phosphatase"/>
    <property type="match status" value="1"/>
</dbReference>
<keyword evidence="5" id="KW-0813">Transport</keyword>
<comment type="similarity">
    <text evidence="3">In the central section; belongs to the inositol 1,4,5-trisphosphate 5-phosphatase family.</text>
</comment>
<evidence type="ECO:0000256" key="6">
    <source>
        <dbReference type="ARBA" id="ARBA00022490"/>
    </source>
</evidence>
<evidence type="ECO:0000256" key="4">
    <source>
        <dbReference type="ARBA" id="ARBA00013044"/>
    </source>
</evidence>
<dbReference type="Pfam" id="PF22669">
    <property type="entry name" value="Exo_endo_phos2"/>
    <property type="match status" value="1"/>
</dbReference>
<dbReference type="AlphaFoldDB" id="A0AA35NDX2"/>
<protein>
    <recommendedName>
        <fullName evidence="4">phosphoinositide 5-phosphatase</fullName>
        <ecNumber evidence="4">3.1.3.36</ecNumber>
    </recommendedName>
</protein>
<feature type="region of interest" description="Disordered" evidence="10">
    <location>
        <begin position="1108"/>
        <end position="1146"/>
    </location>
</feature>
<evidence type="ECO:0000259" key="11">
    <source>
        <dbReference type="PROSITE" id="PS50275"/>
    </source>
</evidence>
<dbReference type="GO" id="GO:0005737">
    <property type="term" value="C:cytoplasm"/>
    <property type="evidence" value="ECO:0007669"/>
    <property type="project" value="UniProtKB-SubCell"/>
</dbReference>
<proteinExistence type="inferred from homology"/>
<evidence type="ECO:0000256" key="2">
    <source>
        <dbReference type="ARBA" id="ARBA00008943"/>
    </source>
</evidence>
<evidence type="ECO:0000256" key="7">
    <source>
        <dbReference type="ARBA" id="ARBA00022583"/>
    </source>
</evidence>
<dbReference type="EC" id="3.1.3.36" evidence="4"/>
<dbReference type="InterPro" id="IPR046985">
    <property type="entry name" value="IP5"/>
</dbReference>
<dbReference type="RefSeq" id="XP_056079122.1">
    <property type="nucleotide sequence ID" value="XM_056225289.1"/>
</dbReference>
<keyword evidence="7" id="KW-0254">Endocytosis</keyword>
<dbReference type="SUPFAM" id="SSF56219">
    <property type="entry name" value="DNase I-like"/>
    <property type="match status" value="1"/>
</dbReference>
<dbReference type="InterPro" id="IPR000300">
    <property type="entry name" value="IPPc"/>
</dbReference>
<dbReference type="GO" id="GO:0006897">
    <property type="term" value="P:endocytosis"/>
    <property type="evidence" value="ECO:0007669"/>
    <property type="project" value="UniProtKB-KW"/>
</dbReference>
<dbReference type="PROSITE" id="PS50275">
    <property type="entry name" value="SAC"/>
    <property type="match status" value="1"/>
</dbReference>
<feature type="region of interest" description="Disordered" evidence="10">
    <location>
        <begin position="1035"/>
        <end position="1054"/>
    </location>
</feature>
<dbReference type="GeneID" id="80920890"/>
<accession>A0AA35NDX2</accession>
<dbReference type="InterPro" id="IPR036691">
    <property type="entry name" value="Endo/exonu/phosph_ase_sf"/>
</dbReference>
<feature type="compositionally biased region" description="Low complexity" evidence="10">
    <location>
        <begin position="130"/>
        <end position="152"/>
    </location>
</feature>
<evidence type="ECO:0000256" key="8">
    <source>
        <dbReference type="ARBA" id="ARBA00022801"/>
    </source>
</evidence>
<organism evidence="12 13">
    <name type="scientific">Saccharomyces mikatae IFO 1815</name>
    <dbReference type="NCBI Taxonomy" id="226126"/>
    <lineage>
        <taxon>Eukaryota</taxon>
        <taxon>Fungi</taxon>
        <taxon>Dikarya</taxon>
        <taxon>Ascomycota</taxon>
        <taxon>Saccharomycotina</taxon>
        <taxon>Saccharomycetes</taxon>
        <taxon>Saccharomycetales</taxon>
        <taxon>Saccharomycetaceae</taxon>
        <taxon>Saccharomyces</taxon>
    </lineage>
</organism>
<evidence type="ECO:0000256" key="1">
    <source>
        <dbReference type="ARBA" id="ARBA00004496"/>
    </source>
</evidence>
<keyword evidence="8" id="KW-0378">Hydrolase</keyword>
<dbReference type="GO" id="GO:0004439">
    <property type="term" value="F:phosphatidylinositol-4,5-bisphosphate 5-phosphatase activity"/>
    <property type="evidence" value="ECO:0007669"/>
    <property type="project" value="UniProtKB-EC"/>
</dbReference>
<feature type="region of interest" description="Disordered" evidence="10">
    <location>
        <begin position="1167"/>
        <end position="1187"/>
    </location>
</feature>